<dbReference type="Proteomes" id="UP000257016">
    <property type="component" value="Unassembled WGS sequence"/>
</dbReference>
<evidence type="ECO:0000313" key="1">
    <source>
        <dbReference type="EMBL" id="SOY62218.1"/>
    </source>
</evidence>
<dbReference type="EMBL" id="OFSN01000010">
    <property type="protein sequence ID" value="SOY62218.1"/>
    <property type="molecule type" value="Genomic_DNA"/>
</dbReference>
<gene>
    <name evidence="1" type="ORF">CBM2586_A50463</name>
</gene>
<proteinExistence type="predicted"/>
<sequence>MVAIAAGPIVASVSCGHRYPATASRAKSTVANNSSASKRVKGLWLCFMNHAKHLS</sequence>
<organism evidence="1 2">
    <name type="scientific">Cupriavidus taiwanensis</name>
    <dbReference type="NCBI Taxonomy" id="164546"/>
    <lineage>
        <taxon>Bacteria</taxon>
        <taxon>Pseudomonadati</taxon>
        <taxon>Pseudomonadota</taxon>
        <taxon>Betaproteobacteria</taxon>
        <taxon>Burkholderiales</taxon>
        <taxon>Burkholderiaceae</taxon>
        <taxon>Cupriavidus</taxon>
    </lineage>
</organism>
<protein>
    <submittedName>
        <fullName evidence="1">Uncharacterized protein</fullName>
    </submittedName>
</protein>
<evidence type="ECO:0000313" key="2">
    <source>
        <dbReference type="Proteomes" id="UP000257016"/>
    </source>
</evidence>
<accession>A0A976A571</accession>
<dbReference type="AlphaFoldDB" id="A0A976A571"/>
<comment type="caution">
    <text evidence="1">The sequence shown here is derived from an EMBL/GenBank/DDBJ whole genome shotgun (WGS) entry which is preliminary data.</text>
</comment>
<name>A0A976A571_9BURK</name>
<reference evidence="1 2" key="1">
    <citation type="submission" date="2018-01" db="EMBL/GenBank/DDBJ databases">
        <authorList>
            <person name="Clerissi C."/>
        </authorList>
    </citation>
    <scope>NUCLEOTIDE SEQUENCE [LARGE SCALE GENOMIC DNA]</scope>
    <source>
        <strain evidence="1">Cupriavidus taiwanensis LMG 19430</strain>
    </source>
</reference>